<proteinExistence type="predicted"/>
<accession>A0ABV0JIU7</accession>
<dbReference type="RefSeq" id="WP_190443488.1">
    <property type="nucleotide sequence ID" value="NZ_JAMPKM010000053.1"/>
</dbReference>
<protein>
    <submittedName>
        <fullName evidence="1">Uncharacterized protein</fullName>
    </submittedName>
</protein>
<evidence type="ECO:0000313" key="2">
    <source>
        <dbReference type="Proteomes" id="UP001464891"/>
    </source>
</evidence>
<dbReference type="EMBL" id="JAMPKM010000053">
    <property type="protein sequence ID" value="MEP0820956.1"/>
    <property type="molecule type" value="Genomic_DNA"/>
</dbReference>
<reference evidence="1 2" key="1">
    <citation type="submission" date="2022-04" db="EMBL/GenBank/DDBJ databases">
        <title>Positive selection, recombination, and allopatry shape intraspecific diversity of widespread and dominant cyanobacteria.</title>
        <authorList>
            <person name="Wei J."/>
            <person name="Shu W."/>
            <person name="Hu C."/>
        </authorList>
    </citation>
    <scope>NUCLEOTIDE SEQUENCE [LARGE SCALE GENOMIC DNA]</scope>
    <source>
        <strain evidence="1 2">GB2-A4</strain>
    </source>
</reference>
<name>A0ABV0JIU7_9CYAN</name>
<sequence>MVHPLGALMQCPDCQSTHVVKDGRRQRHTTMTQVHQLFVRLDAELEDAVSIVNESHH</sequence>
<gene>
    <name evidence="1" type="ORF">NC998_28140</name>
</gene>
<keyword evidence="2" id="KW-1185">Reference proteome</keyword>
<organism evidence="1 2">
    <name type="scientific">Trichocoleus desertorum GB2-A4</name>
    <dbReference type="NCBI Taxonomy" id="2933944"/>
    <lineage>
        <taxon>Bacteria</taxon>
        <taxon>Bacillati</taxon>
        <taxon>Cyanobacteriota</taxon>
        <taxon>Cyanophyceae</taxon>
        <taxon>Leptolyngbyales</taxon>
        <taxon>Trichocoleusaceae</taxon>
        <taxon>Trichocoleus</taxon>
    </lineage>
</organism>
<evidence type="ECO:0000313" key="1">
    <source>
        <dbReference type="EMBL" id="MEP0820956.1"/>
    </source>
</evidence>
<comment type="caution">
    <text evidence="1">The sequence shown here is derived from an EMBL/GenBank/DDBJ whole genome shotgun (WGS) entry which is preliminary data.</text>
</comment>
<dbReference type="Proteomes" id="UP001464891">
    <property type="component" value="Unassembled WGS sequence"/>
</dbReference>